<sequence length="80" mass="9197">MLTHMKRNLFEAQKELNTHMDNGLNGSLEHDLGFYKKMIQVNPTAENICANAIFRKMKANAKKVTIGDLQLFQDAYRVVQ</sequence>
<dbReference type="EMBL" id="MHIX01000036">
    <property type="protein sequence ID" value="OGY58702.1"/>
    <property type="molecule type" value="Genomic_DNA"/>
</dbReference>
<evidence type="ECO:0000313" key="1">
    <source>
        <dbReference type="EMBL" id="OGY58702.1"/>
    </source>
</evidence>
<protein>
    <submittedName>
        <fullName evidence="1">Uncharacterized protein</fullName>
    </submittedName>
</protein>
<dbReference type="Proteomes" id="UP000178515">
    <property type="component" value="Unassembled WGS sequence"/>
</dbReference>
<gene>
    <name evidence="1" type="ORF">A3F24_02850</name>
</gene>
<dbReference type="AlphaFoldDB" id="A0A1G1Z245"/>
<evidence type="ECO:0000313" key="2">
    <source>
        <dbReference type="Proteomes" id="UP000178515"/>
    </source>
</evidence>
<reference evidence="1 2" key="1">
    <citation type="journal article" date="2016" name="Nat. Commun.">
        <title>Thousands of microbial genomes shed light on interconnected biogeochemical processes in an aquifer system.</title>
        <authorList>
            <person name="Anantharaman K."/>
            <person name="Brown C.T."/>
            <person name="Hug L.A."/>
            <person name="Sharon I."/>
            <person name="Castelle C.J."/>
            <person name="Probst A.J."/>
            <person name="Thomas B.C."/>
            <person name="Singh A."/>
            <person name="Wilkins M.J."/>
            <person name="Karaoz U."/>
            <person name="Brodie E.L."/>
            <person name="Williams K.H."/>
            <person name="Hubbard S.S."/>
            <person name="Banfield J.F."/>
        </authorList>
    </citation>
    <scope>NUCLEOTIDE SEQUENCE [LARGE SCALE GENOMIC DNA]</scope>
</reference>
<name>A0A1G1Z245_9BACT</name>
<organism evidence="1 2">
    <name type="scientific">Candidatus Colwellbacteria bacterium RIFCSPHIGHO2_12_FULL_44_17</name>
    <dbReference type="NCBI Taxonomy" id="1797689"/>
    <lineage>
        <taxon>Bacteria</taxon>
        <taxon>Candidatus Colwelliibacteriota</taxon>
    </lineage>
</organism>
<accession>A0A1G1Z245</accession>
<comment type="caution">
    <text evidence="1">The sequence shown here is derived from an EMBL/GenBank/DDBJ whole genome shotgun (WGS) entry which is preliminary data.</text>
</comment>
<proteinExistence type="predicted"/>